<accession>A0A7Y9LDV5</accession>
<sequence length="317" mass="33056">MRDPVLVEVVRGGFTESVHHGRVAITGPDGSLTASLGAAEDIFFPRSSVKPLQAVGMLRLGLDLPPELLALVCASHTGEPFHVAAVRELLARAGRTEADLQTPPEWPLDDDARLAVQQAGGTPQSITMNCSGKHAGMIMTATLNGWPVDSYLDPEHPVQQGILAAIADLTGDQPGPFAVDGCGAPLAGITLTGLARAFGRLAAATGSTPEARVAAAIRTHPERVSGTRRDERALLRAVPGLVAKSGAEAVYAAGLPDGRGIALKIDDGSPRARAVLLAALLLRLGFDHETVRQQARPPVLGRGEPVGELRAVLPADW</sequence>
<proteinExistence type="predicted"/>
<gene>
    <name evidence="1" type="ORF">BKA15_004587</name>
</gene>
<dbReference type="RefSeq" id="WP_179754620.1">
    <property type="nucleotide sequence ID" value="NZ_JACCBU010000001.1"/>
</dbReference>
<evidence type="ECO:0000313" key="1">
    <source>
        <dbReference type="EMBL" id="NYE73258.1"/>
    </source>
</evidence>
<dbReference type="Pfam" id="PF06089">
    <property type="entry name" value="Asparaginase_II"/>
    <property type="match status" value="1"/>
</dbReference>
<dbReference type="PANTHER" id="PTHR42110">
    <property type="entry name" value="L-ASPARAGINASE, PUTATIVE (AFU_ORTHOLOGUE AFUA_3G11890)-RELATED"/>
    <property type="match status" value="1"/>
</dbReference>
<evidence type="ECO:0000313" key="2">
    <source>
        <dbReference type="Proteomes" id="UP000569914"/>
    </source>
</evidence>
<dbReference type="InterPro" id="IPR010349">
    <property type="entry name" value="Asparaginase_II"/>
</dbReference>
<name>A0A7Y9LDV5_9ACTN</name>
<dbReference type="AlphaFoldDB" id="A0A7Y9LDV5"/>
<dbReference type="Proteomes" id="UP000569914">
    <property type="component" value="Unassembled WGS sequence"/>
</dbReference>
<protein>
    <submittedName>
        <fullName evidence="1">L-asparaginase II</fullName>
    </submittedName>
</protein>
<organism evidence="1 2">
    <name type="scientific">Microlunatus parietis</name>
    <dbReference type="NCBI Taxonomy" id="682979"/>
    <lineage>
        <taxon>Bacteria</taxon>
        <taxon>Bacillati</taxon>
        <taxon>Actinomycetota</taxon>
        <taxon>Actinomycetes</taxon>
        <taxon>Propionibacteriales</taxon>
        <taxon>Propionibacteriaceae</taxon>
        <taxon>Microlunatus</taxon>
    </lineage>
</organism>
<keyword evidence="2" id="KW-1185">Reference proteome</keyword>
<comment type="caution">
    <text evidence="1">The sequence shown here is derived from an EMBL/GenBank/DDBJ whole genome shotgun (WGS) entry which is preliminary data.</text>
</comment>
<dbReference type="EMBL" id="JACCBU010000001">
    <property type="protein sequence ID" value="NYE73258.1"/>
    <property type="molecule type" value="Genomic_DNA"/>
</dbReference>
<reference evidence="1 2" key="1">
    <citation type="submission" date="2020-07" db="EMBL/GenBank/DDBJ databases">
        <title>Sequencing the genomes of 1000 actinobacteria strains.</title>
        <authorList>
            <person name="Klenk H.-P."/>
        </authorList>
    </citation>
    <scope>NUCLEOTIDE SEQUENCE [LARGE SCALE GENOMIC DNA]</scope>
    <source>
        <strain evidence="1 2">DSM 22083</strain>
    </source>
</reference>
<dbReference type="PANTHER" id="PTHR42110:SF1">
    <property type="entry name" value="L-ASPARAGINASE, PUTATIVE (AFU_ORTHOLOGUE AFUA_3G11890)-RELATED"/>
    <property type="match status" value="1"/>
</dbReference>